<accession>A0AAF0DES8</accession>
<proteinExistence type="predicted"/>
<feature type="compositionally biased region" description="Basic and acidic residues" evidence="1">
    <location>
        <begin position="485"/>
        <end position="495"/>
    </location>
</feature>
<reference evidence="2" key="1">
    <citation type="submission" date="2023-03" db="EMBL/GenBank/DDBJ databases">
        <title>Emydomyces testavorans Genome Sequence.</title>
        <authorList>
            <person name="Hoyer L."/>
        </authorList>
    </citation>
    <scope>NUCLEOTIDE SEQUENCE</scope>
    <source>
        <strain evidence="2">16-2883</strain>
    </source>
</reference>
<feature type="compositionally biased region" description="Low complexity" evidence="1">
    <location>
        <begin position="520"/>
        <end position="539"/>
    </location>
</feature>
<evidence type="ECO:0000313" key="3">
    <source>
        <dbReference type="Proteomes" id="UP001219355"/>
    </source>
</evidence>
<dbReference type="EMBL" id="CP120627">
    <property type="protein sequence ID" value="WEW56495.1"/>
    <property type="molecule type" value="Genomic_DNA"/>
</dbReference>
<feature type="region of interest" description="Disordered" evidence="1">
    <location>
        <begin position="473"/>
        <end position="549"/>
    </location>
</feature>
<dbReference type="AlphaFoldDB" id="A0AAF0DES8"/>
<evidence type="ECO:0000256" key="1">
    <source>
        <dbReference type="SAM" id="MobiDB-lite"/>
    </source>
</evidence>
<sequence length="639" mass="72822">MANDIKIKIEPGLNASQTVPGRELVGTSQGNAFDKPPDTWILEELEQFGVIDVENPTRPDLEGPIHLIFQRENWPELEGKSDRYDSFKPSFILATKLLKVAGPFLASLIPDLRFDSKKQYIAVSENPTKDELQKCFERLDVIAQHTEWRENSTMWTSLGRHALTVPQDAGIMPDQPVRDDEDVECWERSTKRDNAEGLPCRRMTVYLASQFGDALMRYRGMEPPTMRHSQVVFMCAIALVHEFAHVAYAARFSNKPWKGEPLIQDEVLPELGASLVGWLFKGWLPENISIDPDGSEDHSFKYGCCWYKQRRKPKAYPRYTTVHSMPMSHIRAILNQKEWEGFDEHDISSYSSKVRTLLLRPSLPFRAGTTARIAKKAKRFRVDESPSLAAYFNIWDYHDPDWGKPNAHLSKKELPDSPFNRCSKSEAGVKHVHYDQCDRRLPRSPSTANRAMDISEKIPELATSSAINLWSIPSASESSSPSRIQELREPCEKAESANGSKSSDKQMKYKSQIAAKQELQSSFSSSARTMRASARQQRSNCPSPPSFSRMAKRKRHEHSITHDSVENKHSQLGVEQNSIMQNESQSFVIIHVPMSVHVSNPRRSARRSRRLRGLEPELLGLQETKRQRVVRHGSSQYLA</sequence>
<dbReference type="Proteomes" id="UP001219355">
    <property type="component" value="Chromosome 1"/>
</dbReference>
<gene>
    <name evidence="2" type="ORF">PRK78_001940</name>
</gene>
<keyword evidence="3" id="KW-1185">Reference proteome</keyword>
<feature type="compositionally biased region" description="Low complexity" evidence="1">
    <location>
        <begin position="473"/>
        <end position="482"/>
    </location>
</feature>
<name>A0AAF0DES8_9EURO</name>
<evidence type="ECO:0000313" key="2">
    <source>
        <dbReference type="EMBL" id="WEW56495.1"/>
    </source>
</evidence>
<protein>
    <submittedName>
        <fullName evidence="2">Uncharacterized protein</fullName>
    </submittedName>
</protein>
<organism evidence="2 3">
    <name type="scientific">Emydomyces testavorans</name>
    <dbReference type="NCBI Taxonomy" id="2070801"/>
    <lineage>
        <taxon>Eukaryota</taxon>
        <taxon>Fungi</taxon>
        <taxon>Dikarya</taxon>
        <taxon>Ascomycota</taxon>
        <taxon>Pezizomycotina</taxon>
        <taxon>Eurotiomycetes</taxon>
        <taxon>Eurotiomycetidae</taxon>
        <taxon>Onygenales</taxon>
        <taxon>Nannizziopsiaceae</taxon>
        <taxon>Emydomyces</taxon>
    </lineage>
</organism>